<feature type="region of interest" description="Disordered" evidence="1">
    <location>
        <begin position="894"/>
        <end position="951"/>
    </location>
</feature>
<feature type="compositionally biased region" description="Polar residues" evidence="1">
    <location>
        <begin position="445"/>
        <end position="457"/>
    </location>
</feature>
<sequence length="981" mass="107342">MQRPSSQQRREDSSQFQQQLEAEAAIHKLVGSDGNTQQHLEVSDLEAPSRPVSPLIAPSVKARPSSVVLDNITSSNNQTTNNPIITDNPSAHSIGIDKDSDTPPQSPITFLDSRGPLIQTQDPEPSLIEKTTQAQNNNTTTSGIPTNPPASTYWPSVPTSIAGQSAASGANHNTARSDIHTSSLPASTSAFNQQRSQFKTPSPLNTITSNTDRSENTVNTGLTPSSATTGGYTSTGYLAQSYQSRSGKIPTSPSSNKEEKKKKPWFSLGWGGSKEATTAGNTKDPSQYPQQHHQKHSNSSKSQSQNQQPFPLSQQQLSQQPIQSYSSTNKGANSFRGQPALQQPSSQHQQAPRVLQKKKKTRPAEKKPQAYQNPRANNNSPEPSIISKLTNEELDLDDNNSELTENTTDTAPTAKSRQQFPNLSDNLTDSSRPSLEHLDPGSEASLKTASSQSQQTEIAEPNTAPSAWESRLRQGQGYHQRPASNDETITLQSAGASAQTQRAELKYRDERYGASSRPPSRQSIEPPSPSEATSSNIAHQRSNSTQNTTQPKVYMGGSSGQQHPPGRNGESQNNSGNREGQYGSTLSVNNPQQSGSYRNTPQASPMVQDTISGGGRSSPPPPTGASKSREDLGNMDMQQLATKHDELNEKYRKVKKYYFDKDAQVQALQNQLAHQRLAQSRTNLDDNEYATRFARLDGAINNLAFNIRKEWRAVPSWLSHCVNKEATTIVTKEMTAVGRACISRWLVDEVFDRYFHPGLEPHLSCQLKVIEKNIRRFQPPPTMDEEKEALVAKMSNWRLSTLDGLKNVIESEESKHYRDELTRMLVTMLTEDLRDNLKDPPPPGLDAGVIGIIELAVGLAANIPYESRDIYVDYLMPGMPVNETVMKVEAALPALTNPGDGPNEPERASIESGDDRSDDNEFGKDGNGKKKGILGSLMGGGSRAKQQEGSYTKDQRVRFAAFMVVEVRGGKSVLVKAPVYV</sequence>
<feature type="compositionally biased region" description="Low complexity" evidence="1">
    <location>
        <begin position="299"/>
        <end position="327"/>
    </location>
</feature>
<reference evidence="2" key="1">
    <citation type="submission" date="2021-03" db="EMBL/GenBank/DDBJ databases">
        <authorList>
            <person name="Tagirdzhanova G."/>
        </authorList>
    </citation>
    <scope>NUCLEOTIDE SEQUENCE</scope>
</reference>
<feature type="compositionally biased region" description="Basic and acidic residues" evidence="1">
    <location>
        <begin position="904"/>
        <end position="928"/>
    </location>
</feature>
<feature type="region of interest" description="Disordered" evidence="1">
    <location>
        <begin position="134"/>
        <end position="631"/>
    </location>
</feature>
<dbReference type="EMBL" id="CAJPDQ010000038">
    <property type="protein sequence ID" value="CAF9931313.1"/>
    <property type="molecule type" value="Genomic_DNA"/>
</dbReference>
<proteinExistence type="predicted"/>
<name>A0A8H3ITE8_9LECA</name>
<comment type="caution">
    <text evidence="2">The sequence shown here is derived from an EMBL/GenBank/DDBJ whole genome shotgun (WGS) entry which is preliminary data.</text>
</comment>
<feature type="compositionally biased region" description="Low complexity" evidence="1">
    <location>
        <begin position="223"/>
        <end position="236"/>
    </location>
</feature>
<feature type="compositionally biased region" description="Polar residues" evidence="1">
    <location>
        <begin position="401"/>
        <end position="433"/>
    </location>
</feature>
<feature type="compositionally biased region" description="Polar residues" evidence="1">
    <location>
        <begin position="569"/>
        <end position="611"/>
    </location>
</feature>
<dbReference type="Proteomes" id="UP000664169">
    <property type="component" value="Unassembled WGS sequence"/>
</dbReference>
<feature type="compositionally biased region" description="Polar residues" evidence="1">
    <location>
        <begin position="237"/>
        <end position="255"/>
    </location>
</feature>
<accession>A0A8H3ITE8</accession>
<keyword evidence="3" id="KW-1185">Reference proteome</keyword>
<dbReference type="AlphaFoldDB" id="A0A8H3ITE8"/>
<feature type="compositionally biased region" description="Polar residues" evidence="1">
    <location>
        <begin position="517"/>
        <end position="551"/>
    </location>
</feature>
<feature type="compositionally biased region" description="Basic and acidic residues" evidence="1">
    <location>
        <begin position="503"/>
        <end position="512"/>
    </location>
</feature>
<feature type="compositionally biased region" description="Polar residues" evidence="1">
    <location>
        <begin position="370"/>
        <end position="382"/>
    </location>
</feature>
<feature type="compositionally biased region" description="Polar residues" evidence="1">
    <location>
        <begin position="142"/>
        <end position="222"/>
    </location>
</feature>
<feature type="compositionally biased region" description="Polar residues" evidence="1">
    <location>
        <begin position="482"/>
        <end position="502"/>
    </location>
</feature>
<evidence type="ECO:0000256" key="1">
    <source>
        <dbReference type="SAM" id="MobiDB-lite"/>
    </source>
</evidence>
<feature type="compositionally biased region" description="Polar residues" evidence="1">
    <location>
        <begin position="275"/>
        <end position="289"/>
    </location>
</feature>
<protein>
    <submittedName>
        <fullName evidence="2">Uncharacterized protein</fullName>
    </submittedName>
</protein>
<dbReference type="OrthoDB" id="4155914at2759"/>
<feature type="region of interest" description="Disordered" evidence="1">
    <location>
        <begin position="29"/>
        <end position="104"/>
    </location>
</feature>
<gene>
    <name evidence="2" type="ORF">GOMPHAMPRED_005878</name>
</gene>
<evidence type="ECO:0000313" key="2">
    <source>
        <dbReference type="EMBL" id="CAF9931313.1"/>
    </source>
</evidence>
<organism evidence="2 3">
    <name type="scientific">Gomphillus americanus</name>
    <dbReference type="NCBI Taxonomy" id="1940652"/>
    <lineage>
        <taxon>Eukaryota</taxon>
        <taxon>Fungi</taxon>
        <taxon>Dikarya</taxon>
        <taxon>Ascomycota</taxon>
        <taxon>Pezizomycotina</taxon>
        <taxon>Lecanoromycetes</taxon>
        <taxon>OSLEUM clade</taxon>
        <taxon>Ostropomycetidae</taxon>
        <taxon>Ostropales</taxon>
        <taxon>Graphidaceae</taxon>
        <taxon>Gomphilloideae</taxon>
        <taxon>Gomphillus</taxon>
    </lineage>
</organism>
<evidence type="ECO:0000313" key="3">
    <source>
        <dbReference type="Proteomes" id="UP000664169"/>
    </source>
</evidence>
<feature type="region of interest" description="Disordered" evidence="1">
    <location>
        <begin position="1"/>
        <end position="20"/>
    </location>
</feature>
<feature type="compositionally biased region" description="Polar residues" evidence="1">
    <location>
        <begin position="328"/>
        <end position="350"/>
    </location>
</feature>
<feature type="compositionally biased region" description="Low complexity" evidence="1">
    <location>
        <begin position="70"/>
        <end position="90"/>
    </location>
</feature>